<feature type="region of interest" description="Disordered" evidence="1">
    <location>
        <begin position="18"/>
        <end position="38"/>
    </location>
</feature>
<reference evidence="4 5" key="1">
    <citation type="submission" date="2024-06" db="EMBL/GenBank/DDBJ databases">
        <title>The Natural Products Discovery Center: Release of the First 8490 Sequenced Strains for Exploring Actinobacteria Biosynthetic Diversity.</title>
        <authorList>
            <person name="Kalkreuter E."/>
            <person name="Kautsar S.A."/>
            <person name="Yang D."/>
            <person name="Bader C.D."/>
            <person name="Teijaro C.N."/>
            <person name="Fluegel L."/>
            <person name="Davis C.M."/>
            <person name="Simpson J.R."/>
            <person name="Lauterbach L."/>
            <person name="Steele A.D."/>
            <person name="Gui C."/>
            <person name="Meng S."/>
            <person name="Li G."/>
            <person name="Viehrig K."/>
            <person name="Ye F."/>
            <person name="Su P."/>
            <person name="Kiefer A.F."/>
            <person name="Nichols A."/>
            <person name="Cepeda A.J."/>
            <person name="Yan W."/>
            <person name="Fan B."/>
            <person name="Jiang Y."/>
            <person name="Adhikari A."/>
            <person name="Zheng C.-J."/>
            <person name="Schuster L."/>
            <person name="Cowan T.M."/>
            <person name="Smanski M.J."/>
            <person name="Chevrette M.G."/>
            <person name="De Carvalho L.P.S."/>
            <person name="Shen B."/>
        </authorList>
    </citation>
    <scope>NUCLEOTIDE SEQUENCE [LARGE SCALE GENOMIC DNA]</scope>
    <source>
        <strain evidence="4 5">NPDC052347</strain>
    </source>
</reference>
<dbReference type="EMBL" id="JBFAUK010000001">
    <property type="protein sequence ID" value="MEV5505276.1"/>
    <property type="molecule type" value="Genomic_DNA"/>
</dbReference>
<feature type="compositionally biased region" description="Low complexity" evidence="1">
    <location>
        <begin position="199"/>
        <end position="216"/>
    </location>
</feature>
<evidence type="ECO:0000313" key="5">
    <source>
        <dbReference type="Proteomes" id="UP001552594"/>
    </source>
</evidence>
<keyword evidence="2" id="KW-0472">Membrane</keyword>
<keyword evidence="2" id="KW-0812">Transmembrane</keyword>
<evidence type="ECO:0000256" key="1">
    <source>
        <dbReference type="SAM" id="MobiDB-lite"/>
    </source>
</evidence>
<accession>A0ABV3JQX4</accession>
<sequence length="268" mass="27664">MLLALATAAAFLLAPAAPPPAGAQPGCGEPGRSEFPIASRLAGGPAAYEPGEAPHTWQLELRNATGAECRAVHPVAVLADQGRALRPDQIQLDFYDRGTAHWRPVRFERTEEAENVGVLDGTGFPGFTVPAHGAVVVPLRLGFTGQAARGPVTANVTAVQRRGADGAWVGQSGDYTFTVGPPAEQPAPAASRTPERRPGPAADTPTPTPTPGSGSAEEPLPELASTGRGRLLLILAALGFALITGGAALLAGTRRPYCTRRVRRGARG</sequence>
<feature type="chain" id="PRO_5046122068" description="Gram-positive cocci surface proteins LPxTG domain-containing protein" evidence="3">
    <location>
        <begin position="24"/>
        <end position="268"/>
    </location>
</feature>
<comment type="caution">
    <text evidence="4">The sequence shown here is derived from an EMBL/GenBank/DDBJ whole genome shotgun (WGS) entry which is preliminary data.</text>
</comment>
<evidence type="ECO:0000256" key="3">
    <source>
        <dbReference type="SAM" id="SignalP"/>
    </source>
</evidence>
<evidence type="ECO:0000256" key="2">
    <source>
        <dbReference type="SAM" id="Phobius"/>
    </source>
</evidence>
<protein>
    <recommendedName>
        <fullName evidence="6">Gram-positive cocci surface proteins LPxTG domain-containing protein</fullName>
    </recommendedName>
</protein>
<feature type="transmembrane region" description="Helical" evidence="2">
    <location>
        <begin position="231"/>
        <end position="251"/>
    </location>
</feature>
<keyword evidence="5" id="KW-1185">Reference proteome</keyword>
<evidence type="ECO:0000313" key="4">
    <source>
        <dbReference type="EMBL" id="MEV5505276.1"/>
    </source>
</evidence>
<dbReference type="Proteomes" id="UP001552594">
    <property type="component" value="Unassembled WGS sequence"/>
</dbReference>
<keyword evidence="2" id="KW-1133">Transmembrane helix</keyword>
<name>A0ABV3JQX4_STRON</name>
<evidence type="ECO:0008006" key="6">
    <source>
        <dbReference type="Google" id="ProtNLM"/>
    </source>
</evidence>
<gene>
    <name evidence="4" type="ORF">AB0L16_02200</name>
</gene>
<feature type="signal peptide" evidence="3">
    <location>
        <begin position="1"/>
        <end position="23"/>
    </location>
</feature>
<proteinExistence type="predicted"/>
<dbReference type="RefSeq" id="WP_109281299.1">
    <property type="nucleotide sequence ID" value="NZ_JBFAUK010000001.1"/>
</dbReference>
<keyword evidence="3" id="KW-0732">Signal</keyword>
<feature type="region of interest" description="Disordered" evidence="1">
    <location>
        <begin position="172"/>
        <end position="222"/>
    </location>
</feature>
<organism evidence="4 5">
    <name type="scientific">Streptomyces orinoci</name>
    <name type="common">Streptoverticillium orinoci</name>
    <dbReference type="NCBI Taxonomy" id="67339"/>
    <lineage>
        <taxon>Bacteria</taxon>
        <taxon>Bacillati</taxon>
        <taxon>Actinomycetota</taxon>
        <taxon>Actinomycetes</taxon>
        <taxon>Kitasatosporales</taxon>
        <taxon>Streptomycetaceae</taxon>
        <taxon>Streptomyces</taxon>
    </lineage>
</organism>